<evidence type="ECO:0000313" key="2">
    <source>
        <dbReference type="WBParaSite" id="Gr19_v10_g11149.t1"/>
    </source>
</evidence>
<dbReference type="WBParaSite" id="Gr19_v10_g11149.t1">
    <property type="protein sequence ID" value="Gr19_v10_g11149.t1"/>
    <property type="gene ID" value="Gr19_v10_g11149"/>
</dbReference>
<keyword evidence="1" id="KW-1185">Reference proteome</keyword>
<protein>
    <submittedName>
        <fullName evidence="2">Uncharacterized protein</fullName>
    </submittedName>
</protein>
<dbReference type="AlphaFoldDB" id="A0A914GTM1"/>
<organism evidence="1 2">
    <name type="scientific">Globodera rostochiensis</name>
    <name type="common">Golden nematode worm</name>
    <name type="synonym">Heterodera rostochiensis</name>
    <dbReference type="NCBI Taxonomy" id="31243"/>
    <lineage>
        <taxon>Eukaryota</taxon>
        <taxon>Metazoa</taxon>
        <taxon>Ecdysozoa</taxon>
        <taxon>Nematoda</taxon>
        <taxon>Chromadorea</taxon>
        <taxon>Rhabditida</taxon>
        <taxon>Tylenchina</taxon>
        <taxon>Tylenchomorpha</taxon>
        <taxon>Tylenchoidea</taxon>
        <taxon>Heteroderidae</taxon>
        <taxon>Heteroderinae</taxon>
        <taxon>Globodera</taxon>
    </lineage>
</organism>
<dbReference type="Proteomes" id="UP000887572">
    <property type="component" value="Unplaced"/>
</dbReference>
<evidence type="ECO:0000313" key="1">
    <source>
        <dbReference type="Proteomes" id="UP000887572"/>
    </source>
</evidence>
<proteinExistence type="predicted"/>
<sequence>MFGETREATNDGWKGREWRIWRSDRWNRGKEKHRKSISRSGAPEAFFCRSGALRALPLSCRSAERL</sequence>
<accession>A0A914GTM1</accession>
<name>A0A914GTM1_GLORO</name>
<reference evidence="2" key="1">
    <citation type="submission" date="2022-11" db="UniProtKB">
        <authorList>
            <consortium name="WormBaseParasite"/>
        </authorList>
    </citation>
    <scope>IDENTIFICATION</scope>
</reference>